<protein>
    <submittedName>
        <fullName evidence="5">Gametocyte specific factor 1</fullName>
    </submittedName>
</protein>
<dbReference type="InterPro" id="IPR051591">
    <property type="entry name" value="UPF0224_FAM112_RNA_Proc"/>
</dbReference>
<dbReference type="SUPFAM" id="SSF57667">
    <property type="entry name" value="beta-beta-alpha zinc fingers"/>
    <property type="match status" value="2"/>
</dbReference>
<dbReference type="InterPro" id="IPR022776">
    <property type="entry name" value="TRM13/UPF0224_CHHC_Znf_dom"/>
</dbReference>
<evidence type="ECO:0000256" key="2">
    <source>
        <dbReference type="ARBA" id="ARBA00022771"/>
    </source>
</evidence>
<reference evidence="5" key="1">
    <citation type="submission" date="2025-08" db="UniProtKB">
        <authorList>
            <consortium name="Ensembl"/>
        </authorList>
    </citation>
    <scope>IDENTIFICATION</scope>
</reference>
<dbReference type="Ensembl" id="ENSVKKT00000020157.1">
    <property type="protein sequence ID" value="ENSVKKP00000019672.1"/>
    <property type="gene ID" value="ENSVKKG00000013318.1"/>
</dbReference>
<dbReference type="AlphaFoldDB" id="A0A8D2Q4U8"/>
<evidence type="ECO:0000313" key="6">
    <source>
        <dbReference type="Proteomes" id="UP000694545"/>
    </source>
</evidence>
<evidence type="ECO:0000259" key="4">
    <source>
        <dbReference type="PROSITE" id="PS51800"/>
    </source>
</evidence>
<dbReference type="Proteomes" id="UP000694545">
    <property type="component" value="Unplaced"/>
</dbReference>
<keyword evidence="6" id="KW-1185">Reference proteome</keyword>
<dbReference type="PROSITE" id="PS51800">
    <property type="entry name" value="ZF_CHHC_U11_48K"/>
    <property type="match status" value="2"/>
</dbReference>
<organism evidence="5 6">
    <name type="scientific">Varanus komodoensis</name>
    <name type="common">Komodo dragon</name>
    <dbReference type="NCBI Taxonomy" id="61221"/>
    <lineage>
        <taxon>Eukaryota</taxon>
        <taxon>Metazoa</taxon>
        <taxon>Chordata</taxon>
        <taxon>Craniata</taxon>
        <taxon>Vertebrata</taxon>
        <taxon>Euteleostomi</taxon>
        <taxon>Lepidosauria</taxon>
        <taxon>Squamata</taxon>
        <taxon>Bifurcata</taxon>
        <taxon>Unidentata</taxon>
        <taxon>Episquamata</taxon>
        <taxon>Toxicofera</taxon>
        <taxon>Anguimorpha</taxon>
        <taxon>Paleoanguimorpha</taxon>
        <taxon>Varanoidea</taxon>
        <taxon>Varanidae</taxon>
        <taxon>Varanus</taxon>
    </lineage>
</organism>
<keyword evidence="1" id="KW-0479">Metal-binding</keyword>
<dbReference type="PANTHER" id="PTHR21402:SF5">
    <property type="entry name" value="GAMETOCYTE SPECIFIC FACTOR 1"/>
    <property type="match status" value="1"/>
</dbReference>
<keyword evidence="3" id="KW-0862">Zinc</keyword>
<reference evidence="5" key="2">
    <citation type="submission" date="2025-09" db="UniProtKB">
        <authorList>
            <consortium name="Ensembl"/>
        </authorList>
    </citation>
    <scope>IDENTIFICATION</scope>
</reference>
<name>A0A8D2Q4U8_VARKO</name>
<keyword evidence="2" id="KW-0863">Zinc-finger</keyword>
<evidence type="ECO:0000313" key="5">
    <source>
        <dbReference type="Ensembl" id="ENSVKKP00000019672.1"/>
    </source>
</evidence>
<dbReference type="Pfam" id="PF05253">
    <property type="entry name" value="zf-U11-48K"/>
    <property type="match status" value="2"/>
</dbReference>
<proteinExistence type="predicted"/>
<dbReference type="GO" id="GO:0008270">
    <property type="term" value="F:zinc ion binding"/>
    <property type="evidence" value="ECO:0007669"/>
    <property type="project" value="UniProtKB-KW"/>
</dbReference>
<feature type="domain" description="CHHC U11-48K-type" evidence="4">
    <location>
        <begin position="21"/>
        <end position="48"/>
    </location>
</feature>
<dbReference type="PANTHER" id="PTHR21402">
    <property type="entry name" value="GAMETOCYTE SPECIFIC FACTOR 1-RELATED"/>
    <property type="match status" value="1"/>
</dbReference>
<dbReference type="InterPro" id="IPR036236">
    <property type="entry name" value="Znf_C2H2_sf"/>
</dbReference>
<feature type="domain" description="CHHC U11-48K-type" evidence="4">
    <location>
        <begin position="55"/>
        <end position="82"/>
    </location>
</feature>
<sequence length="175" mass="19997">SPLLVRWRAFRSNNALDPEKLMQCPYDKSHQIRACRFPYHLVKCQKNHLDIVQQLVTCPFNARHQIPKEEISQHISSCDDKRCIEQDIASQVDNHRKQVSVLSSWQSPPCEEDWDKGKTLMVGTHSCFPVFPLLFLLSLIPSSGSNTAMSYKSHLASGLRAPKSMPNVLPWKNSK</sequence>
<evidence type="ECO:0000256" key="3">
    <source>
        <dbReference type="ARBA" id="ARBA00022833"/>
    </source>
</evidence>
<evidence type="ECO:0000256" key="1">
    <source>
        <dbReference type="ARBA" id="ARBA00022723"/>
    </source>
</evidence>
<accession>A0A8D2Q4U8</accession>